<name>A0AAD7GDP6_MYCRO</name>
<sequence>MAVLSRVGAQADDRRASSIPPLAGRASTCLASSRPRSLPTVNSVWNRARQHDTGVAQRERAGEALGHAGIEEREGEDEGTEAAAVRERVVREVYKLGVHGAEVCEGRKLCERRPLLYEGLGGRDGEPEVVEAEARDGPQELEVPFPGVEAIVRDVDGPEMADVRLEELRGLEAEGAINCVKFSRAPDVHHQGNPPLVISPQPHSYSPATCRNLVPAPVTRENCNSMEVHWTVSYSGRTPAKFAATEFMGRSLRIGHHESDYKKTDAHDEAEILNALYGHRFYKEAHPRRRVAIYGLGCTAHIEVSV</sequence>
<dbReference type="EMBL" id="JARKIE010000116">
    <property type="protein sequence ID" value="KAJ7681599.1"/>
    <property type="molecule type" value="Genomic_DNA"/>
</dbReference>
<dbReference type="Proteomes" id="UP001221757">
    <property type="component" value="Unassembled WGS sequence"/>
</dbReference>
<reference evidence="2" key="1">
    <citation type="submission" date="2023-03" db="EMBL/GenBank/DDBJ databases">
        <title>Massive genome expansion in bonnet fungi (Mycena s.s.) driven by repeated elements and novel gene families across ecological guilds.</title>
        <authorList>
            <consortium name="Lawrence Berkeley National Laboratory"/>
            <person name="Harder C.B."/>
            <person name="Miyauchi S."/>
            <person name="Viragh M."/>
            <person name="Kuo A."/>
            <person name="Thoen E."/>
            <person name="Andreopoulos B."/>
            <person name="Lu D."/>
            <person name="Skrede I."/>
            <person name="Drula E."/>
            <person name="Henrissat B."/>
            <person name="Morin E."/>
            <person name="Kohler A."/>
            <person name="Barry K."/>
            <person name="LaButti K."/>
            <person name="Morin E."/>
            <person name="Salamov A."/>
            <person name="Lipzen A."/>
            <person name="Mereny Z."/>
            <person name="Hegedus B."/>
            <person name="Baldrian P."/>
            <person name="Stursova M."/>
            <person name="Weitz H."/>
            <person name="Taylor A."/>
            <person name="Grigoriev I.V."/>
            <person name="Nagy L.G."/>
            <person name="Martin F."/>
            <person name="Kauserud H."/>
        </authorList>
    </citation>
    <scope>NUCLEOTIDE SEQUENCE</scope>
    <source>
        <strain evidence="2">CBHHK067</strain>
    </source>
</reference>
<protein>
    <submittedName>
        <fullName evidence="2">Uncharacterized protein</fullName>
    </submittedName>
</protein>
<evidence type="ECO:0000313" key="2">
    <source>
        <dbReference type="EMBL" id="KAJ7681599.1"/>
    </source>
</evidence>
<keyword evidence="3" id="KW-1185">Reference proteome</keyword>
<accession>A0AAD7GDP6</accession>
<comment type="caution">
    <text evidence="2">The sequence shown here is derived from an EMBL/GenBank/DDBJ whole genome shotgun (WGS) entry which is preliminary data.</text>
</comment>
<evidence type="ECO:0000256" key="1">
    <source>
        <dbReference type="SAM" id="MobiDB-lite"/>
    </source>
</evidence>
<gene>
    <name evidence="2" type="ORF">B0H17DRAFT_1138349</name>
</gene>
<feature type="region of interest" description="Disordered" evidence="1">
    <location>
        <begin position="1"/>
        <end position="21"/>
    </location>
</feature>
<dbReference type="AlphaFoldDB" id="A0AAD7GDP6"/>
<proteinExistence type="predicted"/>
<organism evidence="2 3">
    <name type="scientific">Mycena rosella</name>
    <name type="common">Pink bonnet</name>
    <name type="synonym">Agaricus rosellus</name>
    <dbReference type="NCBI Taxonomy" id="1033263"/>
    <lineage>
        <taxon>Eukaryota</taxon>
        <taxon>Fungi</taxon>
        <taxon>Dikarya</taxon>
        <taxon>Basidiomycota</taxon>
        <taxon>Agaricomycotina</taxon>
        <taxon>Agaricomycetes</taxon>
        <taxon>Agaricomycetidae</taxon>
        <taxon>Agaricales</taxon>
        <taxon>Marasmiineae</taxon>
        <taxon>Mycenaceae</taxon>
        <taxon>Mycena</taxon>
    </lineage>
</organism>
<evidence type="ECO:0000313" key="3">
    <source>
        <dbReference type="Proteomes" id="UP001221757"/>
    </source>
</evidence>